<evidence type="ECO:0000313" key="2">
    <source>
        <dbReference type="Proteomes" id="UP000298781"/>
    </source>
</evidence>
<evidence type="ECO:0000313" key="1">
    <source>
        <dbReference type="EMBL" id="QCI67273.1"/>
    </source>
</evidence>
<accession>A0A4D7B8Z3</accession>
<reference evidence="1 2" key="1">
    <citation type="submission" date="2019-04" db="EMBL/GenBank/DDBJ databases">
        <title>Phreatobacter aquaticus sp. nov.</title>
        <authorList>
            <person name="Choi A."/>
        </authorList>
    </citation>
    <scope>NUCLEOTIDE SEQUENCE [LARGE SCALE GENOMIC DNA]</scope>
    <source>
        <strain evidence="1 2">KCTC 52518</strain>
    </source>
</reference>
<dbReference type="AlphaFoldDB" id="A0A4D7B8Z3"/>
<name>A0A4D7B8Z3_9HYPH</name>
<protein>
    <recommendedName>
        <fullName evidence="3">ACT domain-containing protein</fullName>
    </recommendedName>
</protein>
<dbReference type="OrthoDB" id="8482044at2"/>
<organism evidence="1 2">
    <name type="scientific">Phreatobacter stygius</name>
    <dbReference type="NCBI Taxonomy" id="1940610"/>
    <lineage>
        <taxon>Bacteria</taxon>
        <taxon>Pseudomonadati</taxon>
        <taxon>Pseudomonadota</taxon>
        <taxon>Alphaproteobacteria</taxon>
        <taxon>Hyphomicrobiales</taxon>
        <taxon>Phreatobacteraceae</taxon>
        <taxon>Phreatobacter</taxon>
    </lineage>
</organism>
<proteinExistence type="predicted"/>
<dbReference type="KEGG" id="pstg:E8M01_25415"/>
<dbReference type="EMBL" id="CP039690">
    <property type="protein sequence ID" value="QCI67273.1"/>
    <property type="molecule type" value="Genomic_DNA"/>
</dbReference>
<keyword evidence="2" id="KW-1185">Reference proteome</keyword>
<dbReference type="RefSeq" id="WP_136962706.1">
    <property type="nucleotide sequence ID" value="NZ_CP039690.1"/>
</dbReference>
<gene>
    <name evidence="1" type="ORF">E8M01_25415</name>
</gene>
<evidence type="ECO:0008006" key="3">
    <source>
        <dbReference type="Google" id="ProtNLM"/>
    </source>
</evidence>
<sequence>MHRIDFRTDTPLDDLPRALDILRKLNYRLRAVAMTADDEGPARISISFSPNGLLSVETFAALVQRLPGVVDARHVAPAVAAPARQNDASLRESVFA</sequence>
<dbReference type="Proteomes" id="UP000298781">
    <property type="component" value="Chromosome"/>
</dbReference>